<dbReference type="Proteomes" id="UP000052022">
    <property type="component" value="Unassembled WGS sequence"/>
</dbReference>
<proteinExistence type="predicted"/>
<gene>
    <name evidence="3" type="ORF">TRM7557_02419</name>
</gene>
<dbReference type="EMBL" id="CYSD01000037">
    <property type="protein sequence ID" value="CUH79484.1"/>
    <property type="molecule type" value="Genomic_DNA"/>
</dbReference>
<dbReference type="InterPro" id="IPR028994">
    <property type="entry name" value="Integrin_alpha_N"/>
</dbReference>
<organism evidence="3 4">
    <name type="scientific">Tritonibacter multivorans</name>
    <dbReference type="NCBI Taxonomy" id="928856"/>
    <lineage>
        <taxon>Bacteria</taxon>
        <taxon>Pseudomonadati</taxon>
        <taxon>Pseudomonadota</taxon>
        <taxon>Alphaproteobacteria</taxon>
        <taxon>Rhodobacterales</taxon>
        <taxon>Paracoccaceae</taxon>
        <taxon>Tritonibacter</taxon>
    </lineage>
</organism>
<keyword evidence="4" id="KW-1185">Reference proteome</keyword>
<dbReference type="InterPro" id="IPR011519">
    <property type="entry name" value="UnbV_ASPIC"/>
</dbReference>
<keyword evidence="1" id="KW-0732">Signal</keyword>
<dbReference type="AlphaFoldDB" id="A0A0P1GYP8"/>
<evidence type="ECO:0000313" key="3">
    <source>
        <dbReference type="EMBL" id="CUH79484.1"/>
    </source>
</evidence>
<name>A0A0P1GYP8_9RHOB</name>
<dbReference type="PANTHER" id="PTHR16026:SF0">
    <property type="entry name" value="CARTILAGE ACIDIC PROTEIN 1"/>
    <property type="match status" value="1"/>
</dbReference>
<evidence type="ECO:0000313" key="4">
    <source>
        <dbReference type="Proteomes" id="UP000052022"/>
    </source>
</evidence>
<dbReference type="PANTHER" id="PTHR16026">
    <property type="entry name" value="CARTILAGE ACIDIC PROTEIN 1"/>
    <property type="match status" value="1"/>
</dbReference>
<dbReference type="Pfam" id="PF07593">
    <property type="entry name" value="UnbV_ASPIC"/>
    <property type="match status" value="1"/>
</dbReference>
<dbReference type="OrthoDB" id="1488578at2"/>
<protein>
    <submittedName>
        <fullName evidence="3">ASPIC and UnbV</fullName>
    </submittedName>
</protein>
<dbReference type="Gene3D" id="2.130.10.130">
    <property type="entry name" value="Integrin alpha, N-terminal"/>
    <property type="match status" value="2"/>
</dbReference>
<evidence type="ECO:0000259" key="2">
    <source>
        <dbReference type="Pfam" id="PF07593"/>
    </source>
</evidence>
<accession>A0A0P1GYP8</accession>
<dbReference type="STRING" id="928856.SAMN04488049_101299"/>
<dbReference type="InterPro" id="IPR027039">
    <property type="entry name" value="Crtac1"/>
</dbReference>
<evidence type="ECO:0000256" key="1">
    <source>
        <dbReference type="ARBA" id="ARBA00022729"/>
    </source>
</evidence>
<dbReference type="SUPFAM" id="SSF69318">
    <property type="entry name" value="Integrin alpha N-terminal domain"/>
    <property type="match status" value="1"/>
</dbReference>
<reference evidence="3 4" key="1">
    <citation type="submission" date="2015-09" db="EMBL/GenBank/DDBJ databases">
        <authorList>
            <consortium name="Swine Surveillance"/>
        </authorList>
    </citation>
    <scope>NUCLEOTIDE SEQUENCE [LARGE SCALE GENOMIC DNA]</scope>
    <source>
        <strain evidence="3 4">CECT 7557</strain>
    </source>
</reference>
<dbReference type="InterPro" id="IPR013517">
    <property type="entry name" value="FG-GAP"/>
</dbReference>
<dbReference type="Pfam" id="PF13517">
    <property type="entry name" value="FG-GAP_3"/>
    <property type="match status" value="2"/>
</dbReference>
<sequence>MQSKKSPPSPSKDWLGLRGSRLSLCAVAVSCLTAAAVAETPSASPEFLPKPFPHHVYDGGWEHYVGGGVASFDCNGDALPELYAAGGANAAQLMLNRSAPGGELRFETAPTGPQSLTDVTGAYALDIDGDQILDLVVLRAGPDQLLRGLGNCQFAPFEGLNFQTGPAWTTAFSATWEGGNALPTLAFGTYVDRANPNGPFGTCDDTLLYRPEGPQGNTYAPPQHLSPGYCALSALFSDWNRDGRADLRLSNDRHYYVRGGEEQMWAMEGDPRLYSREDGWEPYALWGMGIAARDMDGDGHQDVYLTSMGDQKLQMFDAKTGGPVWRDVTYAFGTTAHRPYTGGDGRPSTGWHAAFGDVNNDGRDDIFVAKGNVEQMPDAAQKDPNNLLLQQPNGRFVEGGDAAGIASLHRGRGAALVDLNLDGQLDLAVVNRRAKMELWQNQGTGGNWLLVNLEGPAHNSRAIGAFVELDLGDRAVFREITVGGGHAGGPAGDEHFGLGTVDHLRLRVIWPDGRTGAWQEVQSNRRVTVAY</sequence>
<dbReference type="RefSeq" id="WP_082626602.1">
    <property type="nucleotide sequence ID" value="NZ_CYSD01000037.1"/>
</dbReference>
<feature type="domain" description="ASPIC/UnbV" evidence="2">
    <location>
        <begin position="462"/>
        <end position="528"/>
    </location>
</feature>